<name>A0A8X7N1Z2_9BASI</name>
<dbReference type="Proteomes" id="UP000078113">
    <property type="component" value="Unassembled WGS sequence"/>
</dbReference>
<feature type="region of interest" description="Disordered" evidence="1">
    <location>
        <begin position="167"/>
        <end position="226"/>
    </location>
</feature>
<sequence length="431" mass="47631">MRKEEERRFQLVAIPRQVPRIVSLSILAERRRRTITSLRDINTSARITGHPQLPTYHVTAPLFQHFFVAVMADAIPANTPTGEPHIIVKHLRFVKLAVRRCRGDLIFLDDCAHAGVNPSAVKSLLSPRALDLELGERDLDCLESDLCDVIEEVEMYKRVLSAHRQERMSKATKSDIGPDTDSPVLGESEDARSSSTLKEEKLQHSADDTPLTDRKDEPIRGSDNASTIGYNVESASVCTETSTDGSASEVRAIAKAISDQTAAFETQQNKVVQSIADLSQVIKTELNGPKGINDGVSDVRDIIKATQKPGRILPLAGLGNIHVLSRLNDVTEFKNWTFTLFAFLRFHPGAIAHLRMEEYGVGTNPLDPCRASANYNRGLDEELADIIALTFGGDFVISFTDGIDHSDLWRGSLFMQEILRVARIFDGGASF</sequence>
<evidence type="ECO:0000256" key="1">
    <source>
        <dbReference type="SAM" id="MobiDB-lite"/>
    </source>
</evidence>
<comment type="caution">
    <text evidence="2">The sequence shown here is derived from an EMBL/GenBank/DDBJ whole genome shotgun (WGS) entry which is preliminary data.</text>
</comment>
<reference evidence="2" key="1">
    <citation type="submission" date="2016-04" db="EMBL/GenBank/DDBJ databases">
        <authorList>
            <person name="Nguyen H.D."/>
            <person name="Samba Siva P."/>
            <person name="Cullis J."/>
            <person name="Levesque C.A."/>
            <person name="Hambleton S."/>
        </authorList>
    </citation>
    <scope>NUCLEOTIDE SEQUENCE</scope>
    <source>
        <strain evidence="2">DAOMC 236422</strain>
    </source>
</reference>
<organism evidence="2 3">
    <name type="scientific">Tilletia walkeri</name>
    <dbReference type="NCBI Taxonomy" id="117179"/>
    <lineage>
        <taxon>Eukaryota</taxon>
        <taxon>Fungi</taxon>
        <taxon>Dikarya</taxon>
        <taxon>Basidiomycota</taxon>
        <taxon>Ustilaginomycotina</taxon>
        <taxon>Exobasidiomycetes</taxon>
        <taxon>Tilletiales</taxon>
        <taxon>Tilletiaceae</taxon>
        <taxon>Tilletia</taxon>
    </lineage>
</organism>
<gene>
    <name evidence="2" type="ORF">A4X09_0g6869</name>
</gene>
<evidence type="ECO:0000313" key="3">
    <source>
        <dbReference type="Proteomes" id="UP000078113"/>
    </source>
</evidence>
<dbReference type="EMBL" id="LWDG02000505">
    <property type="protein sequence ID" value="KAE8264749.1"/>
    <property type="molecule type" value="Genomic_DNA"/>
</dbReference>
<proteinExistence type="predicted"/>
<accession>A0A8X7N1Z2</accession>
<reference evidence="2" key="2">
    <citation type="journal article" date="2019" name="IMA Fungus">
        <title>Genome sequencing and comparison of five Tilletia species to identify candidate genes for the detection of regulated species infecting wheat.</title>
        <authorList>
            <person name="Nguyen H.D.T."/>
            <person name="Sultana T."/>
            <person name="Kesanakurti P."/>
            <person name="Hambleton S."/>
        </authorList>
    </citation>
    <scope>NUCLEOTIDE SEQUENCE</scope>
    <source>
        <strain evidence="2">DAOMC 236422</strain>
    </source>
</reference>
<evidence type="ECO:0000313" key="2">
    <source>
        <dbReference type="EMBL" id="KAE8264749.1"/>
    </source>
</evidence>
<feature type="compositionally biased region" description="Basic and acidic residues" evidence="1">
    <location>
        <begin position="189"/>
        <end position="220"/>
    </location>
</feature>
<keyword evidence="3" id="KW-1185">Reference proteome</keyword>
<dbReference type="AlphaFoldDB" id="A0A8X7N1Z2"/>
<protein>
    <submittedName>
        <fullName evidence="2">Uncharacterized protein</fullName>
    </submittedName>
</protein>